<sequence length="118" mass="12897">MFIPMGTVVAVCMLVTLVFANRFPGMSLNRVTPPILLRIIGVVTGAAGLWNVLWYALRHLTELWGLMALGSGILMTLLSALLILAPEKQPPILNTLRPFAVVALAGFTFVYALTLYRL</sequence>
<keyword evidence="1" id="KW-1133">Transmembrane helix</keyword>
<dbReference type="OrthoDB" id="6107403at2"/>
<gene>
    <name evidence="2" type="ORF">IMCC3135_28950</name>
</gene>
<evidence type="ECO:0000313" key="2">
    <source>
        <dbReference type="EMBL" id="ASJ75841.1"/>
    </source>
</evidence>
<feature type="transmembrane region" description="Helical" evidence="1">
    <location>
        <begin position="96"/>
        <end position="116"/>
    </location>
</feature>
<organism evidence="2 3">
    <name type="scientific">Granulosicoccus antarcticus IMCC3135</name>
    <dbReference type="NCBI Taxonomy" id="1192854"/>
    <lineage>
        <taxon>Bacteria</taxon>
        <taxon>Pseudomonadati</taxon>
        <taxon>Pseudomonadota</taxon>
        <taxon>Gammaproteobacteria</taxon>
        <taxon>Chromatiales</taxon>
        <taxon>Granulosicoccaceae</taxon>
        <taxon>Granulosicoccus</taxon>
    </lineage>
</organism>
<feature type="transmembrane region" description="Helical" evidence="1">
    <location>
        <begin position="35"/>
        <end position="57"/>
    </location>
</feature>
<dbReference type="EMBL" id="CP018632">
    <property type="protein sequence ID" value="ASJ75841.1"/>
    <property type="molecule type" value="Genomic_DNA"/>
</dbReference>
<evidence type="ECO:0000256" key="1">
    <source>
        <dbReference type="SAM" id="Phobius"/>
    </source>
</evidence>
<dbReference type="AlphaFoldDB" id="A0A2Z2P0K7"/>
<keyword evidence="1" id="KW-0472">Membrane</keyword>
<dbReference type="KEGG" id="gai:IMCC3135_28950"/>
<evidence type="ECO:0000313" key="3">
    <source>
        <dbReference type="Proteomes" id="UP000250079"/>
    </source>
</evidence>
<accession>A0A2Z2P0K7</accession>
<protein>
    <submittedName>
        <fullName evidence="2">Uncharacterized protein</fullName>
    </submittedName>
</protein>
<name>A0A2Z2P0K7_9GAMM</name>
<dbReference type="RefSeq" id="WP_088920690.1">
    <property type="nucleotide sequence ID" value="NZ_CP018632.1"/>
</dbReference>
<keyword evidence="3" id="KW-1185">Reference proteome</keyword>
<reference evidence="2 3" key="1">
    <citation type="submission" date="2016-12" db="EMBL/GenBank/DDBJ databases">
        <authorList>
            <person name="Song W.-J."/>
            <person name="Kurnit D.M."/>
        </authorList>
    </citation>
    <scope>NUCLEOTIDE SEQUENCE [LARGE SCALE GENOMIC DNA]</scope>
    <source>
        <strain evidence="2 3">IMCC3135</strain>
    </source>
</reference>
<proteinExistence type="predicted"/>
<keyword evidence="1" id="KW-0812">Transmembrane</keyword>
<feature type="transmembrane region" description="Helical" evidence="1">
    <location>
        <begin position="63"/>
        <end position="84"/>
    </location>
</feature>
<dbReference type="Proteomes" id="UP000250079">
    <property type="component" value="Chromosome"/>
</dbReference>
<feature type="transmembrane region" description="Helical" evidence="1">
    <location>
        <begin position="6"/>
        <end position="23"/>
    </location>
</feature>